<gene>
    <name evidence="1" type="ORF">PVK06_009657</name>
</gene>
<comment type="caution">
    <text evidence="1">The sequence shown here is derived from an EMBL/GenBank/DDBJ whole genome shotgun (WGS) entry which is preliminary data.</text>
</comment>
<accession>A0ABR0QP16</accession>
<organism evidence="1 2">
    <name type="scientific">Gossypium arboreum</name>
    <name type="common">Tree cotton</name>
    <name type="synonym">Gossypium nanking</name>
    <dbReference type="NCBI Taxonomy" id="29729"/>
    <lineage>
        <taxon>Eukaryota</taxon>
        <taxon>Viridiplantae</taxon>
        <taxon>Streptophyta</taxon>
        <taxon>Embryophyta</taxon>
        <taxon>Tracheophyta</taxon>
        <taxon>Spermatophyta</taxon>
        <taxon>Magnoliopsida</taxon>
        <taxon>eudicotyledons</taxon>
        <taxon>Gunneridae</taxon>
        <taxon>Pentapetalae</taxon>
        <taxon>rosids</taxon>
        <taxon>malvids</taxon>
        <taxon>Malvales</taxon>
        <taxon>Malvaceae</taxon>
        <taxon>Malvoideae</taxon>
        <taxon>Gossypium</taxon>
    </lineage>
</organism>
<name>A0ABR0QP16_GOSAR</name>
<sequence>MGGALNAISLKEGVIEKDGTGSSAEGIMSEEHFFGNNETISIEGMNTGVEVDRAKENGLNMGLFSQVDMNVVSGQHMSADPVVGFTRKSGQPPKSGSNPIESDVEGIGLGCRRVGELKVRFSIEEEFFQTSQNRRKKKYLNKRIRSMCEIQDCVLSTKEKQKRDRNEKIAKGKEKTRCEDLTVNLSLSDSDISNCRRVILREAKKTWEVEKMLGLSVRGDEEEIIDEITRLERQ</sequence>
<proteinExistence type="predicted"/>
<evidence type="ECO:0000313" key="2">
    <source>
        <dbReference type="Proteomes" id="UP001358586"/>
    </source>
</evidence>
<dbReference type="EMBL" id="JARKNE010000003">
    <property type="protein sequence ID" value="KAK5840754.1"/>
    <property type="molecule type" value="Genomic_DNA"/>
</dbReference>
<dbReference type="Proteomes" id="UP001358586">
    <property type="component" value="Chromosome 3"/>
</dbReference>
<protein>
    <submittedName>
        <fullName evidence="1">Uncharacterized protein</fullName>
    </submittedName>
</protein>
<reference evidence="1 2" key="1">
    <citation type="submission" date="2023-03" db="EMBL/GenBank/DDBJ databases">
        <title>WGS of Gossypium arboreum.</title>
        <authorList>
            <person name="Yu D."/>
        </authorList>
    </citation>
    <scope>NUCLEOTIDE SEQUENCE [LARGE SCALE GENOMIC DNA]</scope>
    <source>
        <tissue evidence="1">Leaf</tissue>
    </source>
</reference>
<keyword evidence="2" id="KW-1185">Reference proteome</keyword>
<evidence type="ECO:0000313" key="1">
    <source>
        <dbReference type="EMBL" id="KAK5840754.1"/>
    </source>
</evidence>